<dbReference type="EMBL" id="GBRH01200737">
    <property type="protein sequence ID" value="JAD97158.1"/>
    <property type="molecule type" value="Transcribed_RNA"/>
</dbReference>
<protein>
    <submittedName>
        <fullName evidence="2">Uncharacterized protein</fullName>
    </submittedName>
</protein>
<keyword evidence="1" id="KW-1133">Transmembrane helix</keyword>
<reference evidence="2" key="2">
    <citation type="journal article" date="2015" name="Data Brief">
        <title>Shoot transcriptome of the giant reed, Arundo donax.</title>
        <authorList>
            <person name="Barrero R.A."/>
            <person name="Guerrero F.D."/>
            <person name="Moolhuijzen P."/>
            <person name="Goolsby J.A."/>
            <person name="Tidwell J."/>
            <person name="Bellgard S.E."/>
            <person name="Bellgard M.I."/>
        </authorList>
    </citation>
    <scope>NUCLEOTIDE SEQUENCE</scope>
    <source>
        <tissue evidence="2">Shoot tissue taken approximately 20 cm above the soil surface</tissue>
    </source>
</reference>
<proteinExistence type="predicted"/>
<feature type="transmembrane region" description="Helical" evidence="1">
    <location>
        <begin position="23"/>
        <end position="42"/>
    </location>
</feature>
<reference evidence="2" key="1">
    <citation type="submission" date="2014-09" db="EMBL/GenBank/DDBJ databases">
        <authorList>
            <person name="Magalhaes I.L.F."/>
            <person name="Oliveira U."/>
            <person name="Santos F.R."/>
            <person name="Vidigal T.H.D.A."/>
            <person name="Brescovit A.D."/>
            <person name="Santos A.J."/>
        </authorList>
    </citation>
    <scope>NUCLEOTIDE SEQUENCE</scope>
    <source>
        <tissue evidence="2">Shoot tissue taken approximately 20 cm above the soil surface</tissue>
    </source>
</reference>
<evidence type="ECO:0000256" key="1">
    <source>
        <dbReference type="SAM" id="Phobius"/>
    </source>
</evidence>
<sequence length="90" mass="10389">MIATCAPLLGSARMKTGIGKANILNILVWIICNILILNLAHGYLVSMIWIWILLNCNCWIWILLNCNCWIWIWIGHQICSQTGVYYNCYT</sequence>
<keyword evidence="1" id="KW-0472">Membrane</keyword>
<organism evidence="2">
    <name type="scientific">Arundo donax</name>
    <name type="common">Giant reed</name>
    <name type="synonym">Donax arundinaceus</name>
    <dbReference type="NCBI Taxonomy" id="35708"/>
    <lineage>
        <taxon>Eukaryota</taxon>
        <taxon>Viridiplantae</taxon>
        <taxon>Streptophyta</taxon>
        <taxon>Embryophyta</taxon>
        <taxon>Tracheophyta</taxon>
        <taxon>Spermatophyta</taxon>
        <taxon>Magnoliopsida</taxon>
        <taxon>Liliopsida</taxon>
        <taxon>Poales</taxon>
        <taxon>Poaceae</taxon>
        <taxon>PACMAD clade</taxon>
        <taxon>Arundinoideae</taxon>
        <taxon>Arundineae</taxon>
        <taxon>Arundo</taxon>
    </lineage>
</organism>
<keyword evidence="1" id="KW-0812">Transmembrane</keyword>
<dbReference type="AlphaFoldDB" id="A0A0A9EDU1"/>
<feature type="transmembrane region" description="Helical" evidence="1">
    <location>
        <begin position="48"/>
        <end position="74"/>
    </location>
</feature>
<accession>A0A0A9EDU1</accession>
<evidence type="ECO:0000313" key="2">
    <source>
        <dbReference type="EMBL" id="JAD97158.1"/>
    </source>
</evidence>
<name>A0A0A9EDU1_ARUDO</name>